<comment type="caution">
    <text evidence="1">The sequence shown here is derived from an EMBL/GenBank/DDBJ whole genome shotgun (WGS) entry which is preliminary data.</text>
</comment>
<dbReference type="AlphaFoldDB" id="X0WBF1"/>
<evidence type="ECO:0000313" key="1">
    <source>
        <dbReference type="EMBL" id="GAG20532.1"/>
    </source>
</evidence>
<feature type="non-terminal residue" evidence="1">
    <location>
        <position position="261"/>
    </location>
</feature>
<organism evidence="1">
    <name type="scientific">marine sediment metagenome</name>
    <dbReference type="NCBI Taxonomy" id="412755"/>
    <lineage>
        <taxon>unclassified sequences</taxon>
        <taxon>metagenomes</taxon>
        <taxon>ecological metagenomes</taxon>
    </lineage>
</organism>
<accession>X0WBF1</accession>
<name>X0WBF1_9ZZZZ</name>
<proteinExistence type="predicted"/>
<gene>
    <name evidence="1" type="ORF">S01H1_49226</name>
</gene>
<protein>
    <submittedName>
        <fullName evidence="1">Uncharacterized protein</fullName>
    </submittedName>
</protein>
<dbReference type="EMBL" id="BARS01031648">
    <property type="protein sequence ID" value="GAG20532.1"/>
    <property type="molecule type" value="Genomic_DNA"/>
</dbReference>
<reference evidence="1" key="1">
    <citation type="journal article" date="2014" name="Front. Microbiol.">
        <title>High frequency of phylogenetically diverse reductive dehalogenase-homologous genes in deep subseafloor sedimentary metagenomes.</title>
        <authorList>
            <person name="Kawai M."/>
            <person name="Futagami T."/>
            <person name="Toyoda A."/>
            <person name="Takaki Y."/>
            <person name="Nishi S."/>
            <person name="Hori S."/>
            <person name="Arai W."/>
            <person name="Tsubouchi T."/>
            <person name="Morono Y."/>
            <person name="Uchiyama I."/>
            <person name="Ito T."/>
            <person name="Fujiyama A."/>
            <person name="Inagaki F."/>
            <person name="Takami H."/>
        </authorList>
    </citation>
    <scope>NUCLEOTIDE SEQUENCE</scope>
    <source>
        <strain evidence="1">Expedition CK06-06</strain>
    </source>
</reference>
<feature type="non-terminal residue" evidence="1">
    <location>
        <position position="1"/>
    </location>
</feature>
<sequence>PEHVDIEEPEEVYEEMSEDFWVDKYADNGAFSGDRESFERVVMAPAAWVVDRRKGDPGHAGCSQVEEQSNKQARDTLRDYFYGVVNDTSVSVSGSIKGAAWYGPGAIFKRKYRAYFRSEEPLPSSEEPFVATPFLITNRRLGACIVKQDNCFLEMPPDVGYWHDDGDWIVNEMSLEIPGGLITKPAQKESRTPVLKAALKEIETALVRSGRLRTRYPYGTINYLASDYFLQQIAPYLPKDYVNTAIGDMADIPANVREALG</sequence>